<dbReference type="EMBL" id="GGEC01054902">
    <property type="protein sequence ID" value="MBX35386.1"/>
    <property type="molecule type" value="Transcribed_RNA"/>
</dbReference>
<sequence>MPIVWLHSSLAAVSCFYSSSIIMSTHYIQGEGSASVHRPIIRWKCFLYCHIVLSFVSCPSWQRELEARSGQVGS</sequence>
<reference evidence="2" key="1">
    <citation type="submission" date="2018-02" db="EMBL/GenBank/DDBJ databases">
        <title>Rhizophora mucronata_Transcriptome.</title>
        <authorList>
            <person name="Meera S.P."/>
            <person name="Sreeshan A."/>
            <person name="Augustine A."/>
        </authorList>
    </citation>
    <scope>NUCLEOTIDE SEQUENCE</scope>
    <source>
        <tissue evidence="2">Leaf</tissue>
    </source>
</reference>
<keyword evidence="1" id="KW-0732">Signal</keyword>
<evidence type="ECO:0008006" key="3">
    <source>
        <dbReference type="Google" id="ProtNLM"/>
    </source>
</evidence>
<feature type="signal peptide" evidence="1">
    <location>
        <begin position="1"/>
        <end position="15"/>
    </location>
</feature>
<dbReference type="AlphaFoldDB" id="A0A2P2MYT6"/>
<evidence type="ECO:0000313" key="2">
    <source>
        <dbReference type="EMBL" id="MBX35386.1"/>
    </source>
</evidence>
<proteinExistence type="predicted"/>
<accession>A0A2P2MYT6</accession>
<evidence type="ECO:0000256" key="1">
    <source>
        <dbReference type="SAM" id="SignalP"/>
    </source>
</evidence>
<feature type="chain" id="PRO_5015177604" description="Secreted protein" evidence="1">
    <location>
        <begin position="16"/>
        <end position="74"/>
    </location>
</feature>
<protein>
    <recommendedName>
        <fullName evidence="3">Secreted protein</fullName>
    </recommendedName>
</protein>
<organism evidence="2">
    <name type="scientific">Rhizophora mucronata</name>
    <name type="common">Asiatic mangrove</name>
    <dbReference type="NCBI Taxonomy" id="61149"/>
    <lineage>
        <taxon>Eukaryota</taxon>
        <taxon>Viridiplantae</taxon>
        <taxon>Streptophyta</taxon>
        <taxon>Embryophyta</taxon>
        <taxon>Tracheophyta</taxon>
        <taxon>Spermatophyta</taxon>
        <taxon>Magnoliopsida</taxon>
        <taxon>eudicotyledons</taxon>
        <taxon>Gunneridae</taxon>
        <taxon>Pentapetalae</taxon>
        <taxon>rosids</taxon>
        <taxon>fabids</taxon>
        <taxon>Malpighiales</taxon>
        <taxon>Rhizophoraceae</taxon>
        <taxon>Rhizophora</taxon>
    </lineage>
</organism>
<name>A0A2P2MYT6_RHIMU</name>